<dbReference type="GO" id="GO:0006629">
    <property type="term" value="P:lipid metabolic process"/>
    <property type="evidence" value="ECO:0007669"/>
    <property type="project" value="InterPro"/>
</dbReference>
<dbReference type="PANTHER" id="PTHR43620:SF7">
    <property type="entry name" value="GLYCEROPHOSPHODIESTER PHOSPHODIESTERASE GDPD5-RELATED"/>
    <property type="match status" value="1"/>
</dbReference>
<evidence type="ECO:0000256" key="6">
    <source>
        <dbReference type="ARBA" id="ARBA00047512"/>
    </source>
</evidence>
<dbReference type="Gene3D" id="3.20.20.190">
    <property type="entry name" value="Phosphatidylinositol (PI) phosphodiesterase"/>
    <property type="match status" value="1"/>
</dbReference>
<name>A0AAD8Y9I9_9STRA</name>
<feature type="domain" description="GP-PDE" evidence="9">
    <location>
        <begin position="72"/>
        <end position="448"/>
    </location>
</feature>
<feature type="signal peptide" evidence="8">
    <location>
        <begin position="1"/>
        <end position="47"/>
    </location>
</feature>
<evidence type="ECO:0000256" key="7">
    <source>
        <dbReference type="SAM" id="Phobius"/>
    </source>
</evidence>
<protein>
    <recommendedName>
        <fullName evidence="2">glycerophosphodiester phosphodiesterase</fullName>
        <ecNumber evidence="2">3.1.4.46</ecNumber>
    </recommendedName>
</protein>
<feature type="transmembrane region" description="Helical" evidence="7">
    <location>
        <begin position="474"/>
        <end position="498"/>
    </location>
</feature>
<gene>
    <name evidence="10" type="ORF">QTG54_006876</name>
</gene>
<dbReference type="EC" id="3.1.4.46" evidence="2"/>
<dbReference type="SUPFAM" id="SSF51695">
    <property type="entry name" value="PLC-like phosphodiesterases"/>
    <property type="match status" value="1"/>
</dbReference>
<dbReference type="InterPro" id="IPR017946">
    <property type="entry name" value="PLC-like_Pdiesterase_TIM-brl"/>
</dbReference>
<comment type="similarity">
    <text evidence="1">Belongs to the glycerophosphoryl diester phosphodiesterase family.</text>
</comment>
<keyword evidence="3 8" id="KW-0732">Signal</keyword>
<evidence type="ECO:0000256" key="3">
    <source>
        <dbReference type="ARBA" id="ARBA00022729"/>
    </source>
</evidence>
<keyword evidence="7" id="KW-1133">Transmembrane helix</keyword>
<keyword evidence="11" id="KW-1185">Reference proteome</keyword>
<comment type="caution">
    <text evidence="10">The sequence shown here is derived from an EMBL/GenBank/DDBJ whole genome shotgun (WGS) entry which is preliminary data.</text>
</comment>
<dbReference type="EMBL" id="JATAAI010000011">
    <property type="protein sequence ID" value="KAK1742311.1"/>
    <property type="molecule type" value="Genomic_DNA"/>
</dbReference>
<dbReference type="GO" id="GO:0008889">
    <property type="term" value="F:glycerophosphodiester phosphodiesterase activity"/>
    <property type="evidence" value="ECO:0007669"/>
    <property type="project" value="UniProtKB-EC"/>
</dbReference>
<evidence type="ECO:0000256" key="4">
    <source>
        <dbReference type="ARBA" id="ARBA00022798"/>
    </source>
</evidence>
<sequence length="530" mass="59793">MYGDAFIMIIITNTNQRRGKRPATLLLLTSLLLSFIILISIPAAVDADPTKKKINRCPLRPSHTNNNIHRPPLILGHRGASFHIPEHTLQSYRLALELGADYIEPDLVATKDNVLIAVHDVDLNVTTNVHTYNNGEFGDRARQSEGNGNKWGYYVNDFTWIEIQQLRVKQRVTSGARYDGYDYLFQIPSFTQIVNLLHDWNTRELPLIGRPSKTGGVTGLYVELKKSYYFQQDGNISLADLFLDELAQHPKASELLFDHVTLCEGLRYDEYRVPPLVLQSFEGDVLEYLRNKFKERWMDFVEEDAILASGVVNVTGEEDDEVDHPWIPPLVLLVSESKCRQESFWFDVESLHVSGLGPNKNCLLPSSSAMESNDTVAIARAKHEAREWVAKAHSFRLAVHPYTIKLEKEAGGVPQLFSSAEEELRYYYCELKIDGIFSENIAIAQIVGAEGCDAEEAAPVVGEPTVCIKEERNLWLFGVAFLAIGAFLASIVSTYVTFYCKKETDTNRPLPLPEVDTSLELVPDEEDEII</sequence>
<dbReference type="Proteomes" id="UP001224775">
    <property type="component" value="Unassembled WGS sequence"/>
</dbReference>
<evidence type="ECO:0000256" key="2">
    <source>
        <dbReference type="ARBA" id="ARBA00012247"/>
    </source>
</evidence>
<dbReference type="GO" id="GO:0006071">
    <property type="term" value="P:glycerol metabolic process"/>
    <property type="evidence" value="ECO:0007669"/>
    <property type="project" value="UniProtKB-KW"/>
</dbReference>
<feature type="chain" id="PRO_5041969843" description="glycerophosphodiester phosphodiesterase" evidence="8">
    <location>
        <begin position="48"/>
        <end position="530"/>
    </location>
</feature>
<evidence type="ECO:0000256" key="5">
    <source>
        <dbReference type="ARBA" id="ARBA00022801"/>
    </source>
</evidence>
<evidence type="ECO:0000259" key="9">
    <source>
        <dbReference type="PROSITE" id="PS51704"/>
    </source>
</evidence>
<organism evidence="10 11">
    <name type="scientific">Skeletonema marinoi</name>
    <dbReference type="NCBI Taxonomy" id="267567"/>
    <lineage>
        <taxon>Eukaryota</taxon>
        <taxon>Sar</taxon>
        <taxon>Stramenopiles</taxon>
        <taxon>Ochrophyta</taxon>
        <taxon>Bacillariophyta</taxon>
        <taxon>Coscinodiscophyceae</taxon>
        <taxon>Thalassiosirophycidae</taxon>
        <taxon>Thalassiosirales</taxon>
        <taxon>Skeletonemataceae</taxon>
        <taxon>Skeletonema</taxon>
        <taxon>Skeletonema marinoi-dohrnii complex</taxon>
    </lineage>
</organism>
<keyword evidence="7" id="KW-0472">Membrane</keyword>
<evidence type="ECO:0000256" key="8">
    <source>
        <dbReference type="SAM" id="SignalP"/>
    </source>
</evidence>
<keyword evidence="7" id="KW-0812">Transmembrane</keyword>
<dbReference type="PROSITE" id="PS51704">
    <property type="entry name" value="GP_PDE"/>
    <property type="match status" value="1"/>
</dbReference>
<dbReference type="AlphaFoldDB" id="A0AAD8Y9I9"/>
<dbReference type="Pfam" id="PF03009">
    <property type="entry name" value="GDPD"/>
    <property type="match status" value="1"/>
</dbReference>
<dbReference type="InterPro" id="IPR030395">
    <property type="entry name" value="GP_PDE_dom"/>
</dbReference>
<keyword evidence="4" id="KW-0319">Glycerol metabolism</keyword>
<proteinExistence type="inferred from homology"/>
<reference evidence="10" key="1">
    <citation type="submission" date="2023-06" db="EMBL/GenBank/DDBJ databases">
        <title>Survivors Of The Sea: Transcriptome response of Skeletonema marinoi to long-term dormancy.</title>
        <authorList>
            <person name="Pinder M.I.M."/>
            <person name="Kourtchenko O."/>
            <person name="Robertson E.K."/>
            <person name="Larsson T."/>
            <person name="Maumus F."/>
            <person name="Osuna-Cruz C.M."/>
            <person name="Vancaester E."/>
            <person name="Stenow R."/>
            <person name="Vandepoele K."/>
            <person name="Ploug H."/>
            <person name="Bruchert V."/>
            <person name="Godhe A."/>
            <person name="Topel M."/>
        </authorList>
    </citation>
    <scope>NUCLEOTIDE SEQUENCE</scope>
    <source>
        <strain evidence="10">R05AC</strain>
    </source>
</reference>
<accession>A0AAD8Y9I9</accession>
<keyword evidence="5 10" id="KW-0378">Hydrolase</keyword>
<dbReference type="PANTHER" id="PTHR43620">
    <property type="entry name" value="GLYCEROPHOSPHORYL DIESTER PHOSPHODIESTERASE"/>
    <property type="match status" value="1"/>
</dbReference>
<evidence type="ECO:0000313" key="11">
    <source>
        <dbReference type="Proteomes" id="UP001224775"/>
    </source>
</evidence>
<evidence type="ECO:0000313" key="10">
    <source>
        <dbReference type="EMBL" id="KAK1742311.1"/>
    </source>
</evidence>
<comment type="catalytic activity">
    <reaction evidence="6">
        <text>a sn-glycero-3-phosphodiester + H2O = an alcohol + sn-glycerol 3-phosphate + H(+)</text>
        <dbReference type="Rhea" id="RHEA:12969"/>
        <dbReference type="ChEBI" id="CHEBI:15377"/>
        <dbReference type="ChEBI" id="CHEBI:15378"/>
        <dbReference type="ChEBI" id="CHEBI:30879"/>
        <dbReference type="ChEBI" id="CHEBI:57597"/>
        <dbReference type="ChEBI" id="CHEBI:83408"/>
        <dbReference type="EC" id="3.1.4.46"/>
    </reaction>
</comment>
<evidence type="ECO:0000256" key="1">
    <source>
        <dbReference type="ARBA" id="ARBA00007277"/>
    </source>
</evidence>